<dbReference type="AlphaFoldDB" id="A0A0D8IC36"/>
<name>A0A0D8IC36_9CLOT</name>
<evidence type="ECO:0000313" key="1">
    <source>
        <dbReference type="EMBL" id="AKL94945.1"/>
    </source>
</evidence>
<reference evidence="1 2" key="1">
    <citation type="submission" date="2014-10" db="EMBL/GenBank/DDBJ databases">
        <title>Genome sequence of Clostridium aceticum DSM 1496.</title>
        <authorList>
            <person name="Poehlein A."/>
            <person name="Schiel-Bengelsdorf B."/>
            <person name="Gottschalk G."/>
            <person name="Duerre P."/>
            <person name="Daniel R."/>
        </authorList>
    </citation>
    <scope>NUCLEOTIDE SEQUENCE [LARGE SCALE GENOMIC DNA]</scope>
    <source>
        <strain evidence="1 2">DSM 1496</strain>
    </source>
</reference>
<dbReference type="KEGG" id="cace:CACET_c14850"/>
<dbReference type="STRING" id="84022.CACET_c14850"/>
<gene>
    <name evidence="1" type="ORF">CACET_c14850</name>
</gene>
<protein>
    <submittedName>
        <fullName evidence="1">Uncharacterized protein</fullName>
    </submittedName>
</protein>
<organism evidence="1 2">
    <name type="scientific">Clostridium aceticum</name>
    <dbReference type="NCBI Taxonomy" id="84022"/>
    <lineage>
        <taxon>Bacteria</taxon>
        <taxon>Bacillati</taxon>
        <taxon>Bacillota</taxon>
        <taxon>Clostridia</taxon>
        <taxon>Eubacteriales</taxon>
        <taxon>Clostridiaceae</taxon>
        <taxon>Clostridium</taxon>
    </lineage>
</organism>
<dbReference type="EMBL" id="CP009687">
    <property type="protein sequence ID" value="AKL94945.1"/>
    <property type="molecule type" value="Genomic_DNA"/>
</dbReference>
<dbReference type="Proteomes" id="UP000035704">
    <property type="component" value="Chromosome"/>
</dbReference>
<dbReference type="PATRIC" id="fig|84022.5.peg.2947"/>
<sequence>MFIRRKELKYQLDGRRLRGNHYIINIRSSIQLHMVKANKKYSIRRAVSHLFARSIEGNHKF</sequence>
<proteinExistence type="predicted"/>
<accession>A0A0D8IC36</accession>
<keyword evidence="2" id="KW-1185">Reference proteome</keyword>
<evidence type="ECO:0000313" key="2">
    <source>
        <dbReference type="Proteomes" id="UP000035704"/>
    </source>
</evidence>